<keyword evidence="3" id="KW-1185">Reference proteome</keyword>
<gene>
    <name evidence="2" type="ORF">FC20_GL000117</name>
</gene>
<accession>A0A0R1M6X1</accession>
<evidence type="ECO:0000313" key="2">
    <source>
        <dbReference type="EMBL" id="KRL03852.1"/>
    </source>
</evidence>
<dbReference type="GO" id="GO:0016301">
    <property type="term" value="F:kinase activity"/>
    <property type="evidence" value="ECO:0007669"/>
    <property type="project" value="TreeGrafter"/>
</dbReference>
<dbReference type="STRING" id="1293597.FC20_GL000117"/>
<dbReference type="Gene3D" id="2.40.33.40">
    <property type="entry name" value="Phosphotransferase system, glucitol/sorbitol-specific IIA component"/>
    <property type="match status" value="1"/>
</dbReference>
<dbReference type="Pfam" id="PF03829">
    <property type="entry name" value="PTSIIA_gutA"/>
    <property type="match status" value="1"/>
</dbReference>
<dbReference type="Proteomes" id="UP000051074">
    <property type="component" value="Unassembled WGS sequence"/>
</dbReference>
<organism evidence="2 3">
    <name type="scientific">Lactobacillus equicursoris DSM 19284 = JCM 14600 = CIP 110162</name>
    <dbReference type="NCBI Taxonomy" id="1293597"/>
    <lineage>
        <taxon>Bacteria</taxon>
        <taxon>Bacillati</taxon>
        <taxon>Bacillota</taxon>
        <taxon>Bacilli</taxon>
        <taxon>Lactobacillales</taxon>
        <taxon>Lactobacillaceae</taxon>
        <taxon>Lactobacillus</taxon>
    </lineage>
</organism>
<dbReference type="PANTHER" id="PTHR40398">
    <property type="entry name" value="PTS SYSTEM GLUCITOL/SORBITOL-SPECIFIC EIIA COMPONENT"/>
    <property type="match status" value="1"/>
</dbReference>
<dbReference type="GO" id="GO:0009401">
    <property type="term" value="P:phosphoenolpyruvate-dependent sugar phosphotransferase system"/>
    <property type="evidence" value="ECO:0007669"/>
    <property type="project" value="InterPro"/>
</dbReference>
<dbReference type="GO" id="GO:0005737">
    <property type="term" value="C:cytoplasm"/>
    <property type="evidence" value="ECO:0007669"/>
    <property type="project" value="InterPro"/>
</dbReference>
<dbReference type="PANTHER" id="PTHR40398:SF1">
    <property type="entry name" value="PTS SYSTEM GLUCITOL_SORBITOL-SPECIFIC EIIA COMPONENT"/>
    <property type="match status" value="1"/>
</dbReference>
<name>A0A0R1M6X1_9LACO</name>
<comment type="caution">
    <text evidence="1">Lacks conserved residue(s) required for the propagation of feature annotation.</text>
</comment>
<dbReference type="eggNOG" id="COG3731">
    <property type="taxonomic scope" value="Bacteria"/>
</dbReference>
<evidence type="ECO:0000313" key="3">
    <source>
        <dbReference type="Proteomes" id="UP000051074"/>
    </source>
</evidence>
<dbReference type="PATRIC" id="fig|1293597.4.peg.118"/>
<protein>
    <submittedName>
        <fullName evidence="2">Pts family porter, iia component</fullName>
    </submittedName>
</protein>
<dbReference type="PROSITE" id="PS51097">
    <property type="entry name" value="PTS_EIIA_TYPE_5"/>
    <property type="match status" value="1"/>
</dbReference>
<dbReference type="AlphaFoldDB" id="A0A0R1M6X1"/>
<dbReference type="SUPFAM" id="SSF141530">
    <property type="entry name" value="PTSIIA/GutA-like"/>
    <property type="match status" value="1"/>
</dbReference>
<reference evidence="2 3" key="1">
    <citation type="journal article" date="2015" name="Genome Announc.">
        <title>Expanding the biotechnology potential of lactobacilli through comparative genomics of 213 strains and associated genera.</title>
        <authorList>
            <person name="Sun Z."/>
            <person name="Harris H.M."/>
            <person name="McCann A."/>
            <person name="Guo C."/>
            <person name="Argimon S."/>
            <person name="Zhang W."/>
            <person name="Yang X."/>
            <person name="Jeffery I.B."/>
            <person name="Cooney J.C."/>
            <person name="Kagawa T.F."/>
            <person name="Liu W."/>
            <person name="Song Y."/>
            <person name="Salvetti E."/>
            <person name="Wrobel A."/>
            <person name="Rasinkangas P."/>
            <person name="Parkhill J."/>
            <person name="Rea M.C."/>
            <person name="O'Sullivan O."/>
            <person name="Ritari J."/>
            <person name="Douillard F.P."/>
            <person name="Paul Ross R."/>
            <person name="Yang R."/>
            <person name="Briner A.E."/>
            <person name="Felis G.E."/>
            <person name="de Vos W.M."/>
            <person name="Barrangou R."/>
            <person name="Klaenhammer T.R."/>
            <person name="Caufield P.W."/>
            <person name="Cui Y."/>
            <person name="Zhang H."/>
            <person name="O'Toole P.W."/>
        </authorList>
    </citation>
    <scope>NUCLEOTIDE SEQUENCE [LARGE SCALE GENOMIC DNA]</scope>
    <source>
        <strain evidence="2 3">DSM 19284</strain>
    </source>
</reference>
<dbReference type="EMBL" id="AZDU01000001">
    <property type="protein sequence ID" value="KRL03852.1"/>
    <property type="molecule type" value="Genomic_DNA"/>
</dbReference>
<dbReference type="InterPro" id="IPR004716">
    <property type="entry name" value="PTS_IIA_glucitol/sorbitol-sp"/>
</dbReference>
<dbReference type="InterPro" id="IPR036665">
    <property type="entry name" value="PTS_IIA_glucitol/sorbitol_sf"/>
</dbReference>
<proteinExistence type="predicted"/>
<evidence type="ECO:0000256" key="1">
    <source>
        <dbReference type="PROSITE-ProRule" id="PRU00420"/>
    </source>
</evidence>
<dbReference type="GO" id="GO:0008982">
    <property type="term" value="F:protein-N(PI)-phosphohistidine-sugar phosphotransferase activity"/>
    <property type="evidence" value="ECO:0007669"/>
    <property type="project" value="InterPro"/>
</dbReference>
<sequence>MKMKWISTIKEIGTSAISEKDRTVILFGQTANDELRKVSVIQEFDDEEAAQGIVLKKGDTITIDGQTLIISAVGSMAISNLRALGHVSLFFADKLPKKPMSNAVYLELDGKDPVPTFRIDDEIVYEHL</sequence>
<comment type="caution">
    <text evidence="2">The sequence shown here is derived from an EMBL/GenBank/DDBJ whole genome shotgun (WGS) entry which is preliminary data.</text>
</comment>